<reference evidence="3" key="1">
    <citation type="submission" date="2023-06" db="EMBL/GenBank/DDBJ databases">
        <title>Genome-scale phylogeny and comparative genomics of the fungal order Sordariales.</title>
        <authorList>
            <consortium name="Lawrence Berkeley National Laboratory"/>
            <person name="Hensen N."/>
            <person name="Bonometti L."/>
            <person name="Westerberg I."/>
            <person name="Brannstrom I.O."/>
            <person name="Guillou S."/>
            <person name="Cros-Aarteil S."/>
            <person name="Calhoun S."/>
            <person name="Haridas S."/>
            <person name="Kuo A."/>
            <person name="Mondo S."/>
            <person name="Pangilinan J."/>
            <person name="Riley R."/>
            <person name="LaButti K."/>
            <person name="Andreopoulos B."/>
            <person name="Lipzen A."/>
            <person name="Chen C."/>
            <person name="Yanf M."/>
            <person name="Daum C."/>
            <person name="Ng V."/>
            <person name="Clum A."/>
            <person name="Steindorff A."/>
            <person name="Ohm R."/>
            <person name="Martin F."/>
            <person name="Silar P."/>
            <person name="Natvig D."/>
            <person name="Lalanne C."/>
            <person name="Gautier V."/>
            <person name="Ament-velasquez S.L."/>
            <person name="Kruys A."/>
            <person name="Hutchinson M.I."/>
            <person name="Powell A.J."/>
            <person name="Barry K."/>
            <person name="Miller A.N."/>
            <person name="Grigoriev I.V."/>
            <person name="Debuchy R."/>
            <person name="Gladieux P."/>
            <person name="Thoren M.H."/>
            <person name="Johannesson H."/>
        </authorList>
    </citation>
    <scope>NUCLEOTIDE SEQUENCE</scope>
    <source>
        <strain evidence="3">SMH3187-1</strain>
    </source>
</reference>
<dbReference type="EMBL" id="JAUKUD010000002">
    <property type="protein sequence ID" value="KAK0752607.1"/>
    <property type="molecule type" value="Genomic_DNA"/>
</dbReference>
<feature type="domain" description="F-box" evidence="2">
    <location>
        <begin position="18"/>
        <end position="66"/>
    </location>
</feature>
<dbReference type="PROSITE" id="PS50181">
    <property type="entry name" value="FBOX"/>
    <property type="match status" value="1"/>
</dbReference>
<accession>A0AA40F7D6</accession>
<evidence type="ECO:0000313" key="4">
    <source>
        <dbReference type="Proteomes" id="UP001172155"/>
    </source>
</evidence>
<keyword evidence="1" id="KW-1133">Transmembrane helix</keyword>
<evidence type="ECO:0000259" key="2">
    <source>
        <dbReference type="PROSITE" id="PS50181"/>
    </source>
</evidence>
<gene>
    <name evidence="3" type="ORF">B0T18DRAFT_405207</name>
</gene>
<dbReference type="InterPro" id="IPR036047">
    <property type="entry name" value="F-box-like_dom_sf"/>
</dbReference>
<dbReference type="InterPro" id="IPR001810">
    <property type="entry name" value="F-box_dom"/>
</dbReference>
<dbReference type="AlphaFoldDB" id="A0AA40F7D6"/>
<name>A0AA40F7D6_9PEZI</name>
<organism evidence="3 4">
    <name type="scientific">Schizothecium vesticola</name>
    <dbReference type="NCBI Taxonomy" id="314040"/>
    <lineage>
        <taxon>Eukaryota</taxon>
        <taxon>Fungi</taxon>
        <taxon>Dikarya</taxon>
        <taxon>Ascomycota</taxon>
        <taxon>Pezizomycotina</taxon>
        <taxon>Sordariomycetes</taxon>
        <taxon>Sordariomycetidae</taxon>
        <taxon>Sordariales</taxon>
        <taxon>Schizotheciaceae</taxon>
        <taxon>Schizothecium</taxon>
    </lineage>
</organism>
<evidence type="ECO:0000313" key="3">
    <source>
        <dbReference type="EMBL" id="KAK0752607.1"/>
    </source>
</evidence>
<dbReference type="Proteomes" id="UP001172155">
    <property type="component" value="Unassembled WGS sequence"/>
</dbReference>
<protein>
    <recommendedName>
        <fullName evidence="2">F-box domain-containing protein</fullName>
    </recommendedName>
</protein>
<keyword evidence="1" id="KW-0472">Membrane</keyword>
<comment type="caution">
    <text evidence="3">The sequence shown here is derived from an EMBL/GenBank/DDBJ whole genome shotgun (WGS) entry which is preliminary data.</text>
</comment>
<proteinExistence type="predicted"/>
<dbReference type="Pfam" id="PF00646">
    <property type="entry name" value="F-box"/>
    <property type="match status" value="1"/>
</dbReference>
<sequence>MSAATISRTPEGLAAERKPPLLSIPVKVLCAIFVLLDSISIIATSQTSRALRTIIDPTRHDFVQRLLVLELLPEYGGIVPRFRSRDSSIAPGHRTTPLGQWAAYSTA</sequence>
<keyword evidence="1" id="KW-0812">Transmembrane</keyword>
<evidence type="ECO:0000256" key="1">
    <source>
        <dbReference type="SAM" id="Phobius"/>
    </source>
</evidence>
<feature type="transmembrane region" description="Helical" evidence="1">
    <location>
        <begin position="20"/>
        <end position="43"/>
    </location>
</feature>
<dbReference type="SUPFAM" id="SSF81383">
    <property type="entry name" value="F-box domain"/>
    <property type="match status" value="1"/>
</dbReference>
<keyword evidence="4" id="KW-1185">Reference proteome</keyword>